<dbReference type="InterPro" id="IPR042178">
    <property type="entry name" value="Serpin_sf_1"/>
</dbReference>
<accession>A0A9D4F1U4</accession>
<dbReference type="PANTHER" id="PTHR11461">
    <property type="entry name" value="SERINE PROTEASE INHIBITOR, SERPIN"/>
    <property type="match status" value="1"/>
</dbReference>
<dbReference type="InterPro" id="IPR000215">
    <property type="entry name" value="Serpin_fam"/>
</dbReference>
<reference evidence="4" key="1">
    <citation type="journal article" date="2019" name="bioRxiv">
        <title>The Genome of the Zebra Mussel, Dreissena polymorpha: A Resource for Invasive Species Research.</title>
        <authorList>
            <person name="McCartney M.A."/>
            <person name="Auch B."/>
            <person name="Kono T."/>
            <person name="Mallez S."/>
            <person name="Zhang Y."/>
            <person name="Obille A."/>
            <person name="Becker A."/>
            <person name="Abrahante J.E."/>
            <person name="Garbe J."/>
            <person name="Badalamenti J.P."/>
            <person name="Herman A."/>
            <person name="Mangelson H."/>
            <person name="Liachko I."/>
            <person name="Sullivan S."/>
            <person name="Sone E.D."/>
            <person name="Koren S."/>
            <person name="Silverstein K.A.T."/>
            <person name="Beckman K.B."/>
            <person name="Gohl D.M."/>
        </authorList>
    </citation>
    <scope>NUCLEOTIDE SEQUENCE</scope>
    <source>
        <strain evidence="4">Duluth1</strain>
        <tissue evidence="4">Whole animal</tissue>
    </source>
</reference>
<evidence type="ECO:0000313" key="5">
    <source>
        <dbReference type="Proteomes" id="UP000828390"/>
    </source>
</evidence>
<dbReference type="Pfam" id="PF00079">
    <property type="entry name" value="Serpin"/>
    <property type="match status" value="1"/>
</dbReference>
<dbReference type="CDD" id="cd00172">
    <property type="entry name" value="serpin"/>
    <property type="match status" value="1"/>
</dbReference>
<evidence type="ECO:0000313" key="4">
    <source>
        <dbReference type="EMBL" id="KAH3790810.1"/>
    </source>
</evidence>
<reference evidence="4" key="2">
    <citation type="submission" date="2020-11" db="EMBL/GenBank/DDBJ databases">
        <authorList>
            <person name="McCartney M.A."/>
            <person name="Auch B."/>
            <person name="Kono T."/>
            <person name="Mallez S."/>
            <person name="Becker A."/>
            <person name="Gohl D.M."/>
            <person name="Silverstein K.A.T."/>
            <person name="Koren S."/>
            <person name="Bechman K.B."/>
            <person name="Herman A."/>
            <person name="Abrahante J.E."/>
            <person name="Garbe J."/>
        </authorList>
    </citation>
    <scope>NUCLEOTIDE SEQUENCE</scope>
    <source>
        <strain evidence="4">Duluth1</strain>
        <tissue evidence="4">Whole animal</tissue>
    </source>
</reference>
<name>A0A9D4F1U4_DREPO</name>
<dbReference type="GO" id="GO:0004867">
    <property type="term" value="F:serine-type endopeptidase inhibitor activity"/>
    <property type="evidence" value="ECO:0007669"/>
    <property type="project" value="InterPro"/>
</dbReference>
<evidence type="ECO:0000256" key="1">
    <source>
        <dbReference type="ARBA" id="ARBA00009500"/>
    </source>
</evidence>
<evidence type="ECO:0000259" key="3">
    <source>
        <dbReference type="SMART" id="SM00093"/>
    </source>
</evidence>
<comment type="caution">
    <text evidence="4">The sequence shown here is derived from an EMBL/GenBank/DDBJ whole genome shotgun (WGS) entry which is preliminary data.</text>
</comment>
<dbReference type="InterPro" id="IPR023795">
    <property type="entry name" value="Serpin_CS"/>
</dbReference>
<sequence>MQKPFMMGTERYEAYLHHLRYMSSSASKFSLDLFQHVVSHNPHSNLFMSPSIIFVAMTMVQIGARNETRNQMISTLQFRSKDQQSILDAASSFAYRLNKRSDHGILRSANRLYPISGKGILGDYRKAVVEHFASDVKHVCFISNPEGSRQEINKWVEEVTNEKIKNLLPSGSINALTRMVVANAIYFKGHWMTQFQPQSTTQTDFHTLDGKSLKIDMMKREMKKVRYSKNAALDCKVLQLPYIGNEMYLIESEMAMIVLLPNTVTGLLEMEKKINVQNMNQCIEDVFSPTVIVSIPKFKLESSFQLSDTLSALGMPDVFNQNKADLSGMGTDLFVSQVFHKACVDVNEEGIEEAAATAATMPAPPRTFIQTFTADHPFMFLIWNYEMMAPLFVGRFTGLETKAAQTRDEL</sequence>
<dbReference type="InterPro" id="IPR036186">
    <property type="entry name" value="Serpin_sf"/>
</dbReference>
<proteinExistence type="inferred from homology"/>
<comment type="similarity">
    <text evidence="1 2">Belongs to the serpin family.</text>
</comment>
<dbReference type="InterPro" id="IPR023796">
    <property type="entry name" value="Serpin_dom"/>
</dbReference>
<dbReference type="Gene3D" id="2.30.39.10">
    <property type="entry name" value="Alpha-1-antitrypsin, domain 1"/>
    <property type="match status" value="1"/>
</dbReference>
<dbReference type="InterPro" id="IPR042185">
    <property type="entry name" value="Serpin_sf_2"/>
</dbReference>
<dbReference type="SMART" id="SM00093">
    <property type="entry name" value="SERPIN"/>
    <property type="match status" value="1"/>
</dbReference>
<dbReference type="PROSITE" id="PS00284">
    <property type="entry name" value="SERPIN"/>
    <property type="match status" value="1"/>
</dbReference>
<feature type="domain" description="Serpin" evidence="3">
    <location>
        <begin position="31"/>
        <end position="399"/>
    </location>
</feature>
<dbReference type="GO" id="GO:0005615">
    <property type="term" value="C:extracellular space"/>
    <property type="evidence" value="ECO:0007669"/>
    <property type="project" value="InterPro"/>
</dbReference>
<dbReference type="PANTHER" id="PTHR11461:SF211">
    <property type="entry name" value="GH10112P-RELATED"/>
    <property type="match status" value="1"/>
</dbReference>
<protein>
    <recommendedName>
        <fullName evidence="3">Serpin domain-containing protein</fullName>
    </recommendedName>
</protein>
<dbReference type="SUPFAM" id="SSF56574">
    <property type="entry name" value="Serpins"/>
    <property type="match status" value="1"/>
</dbReference>
<dbReference type="AlphaFoldDB" id="A0A9D4F1U4"/>
<dbReference type="Proteomes" id="UP000828390">
    <property type="component" value="Unassembled WGS sequence"/>
</dbReference>
<evidence type="ECO:0000256" key="2">
    <source>
        <dbReference type="RuleBase" id="RU000411"/>
    </source>
</evidence>
<dbReference type="Gene3D" id="3.30.497.10">
    <property type="entry name" value="Antithrombin, subunit I, domain 2"/>
    <property type="match status" value="1"/>
</dbReference>
<organism evidence="4 5">
    <name type="scientific">Dreissena polymorpha</name>
    <name type="common">Zebra mussel</name>
    <name type="synonym">Mytilus polymorpha</name>
    <dbReference type="NCBI Taxonomy" id="45954"/>
    <lineage>
        <taxon>Eukaryota</taxon>
        <taxon>Metazoa</taxon>
        <taxon>Spiralia</taxon>
        <taxon>Lophotrochozoa</taxon>
        <taxon>Mollusca</taxon>
        <taxon>Bivalvia</taxon>
        <taxon>Autobranchia</taxon>
        <taxon>Heteroconchia</taxon>
        <taxon>Euheterodonta</taxon>
        <taxon>Imparidentia</taxon>
        <taxon>Neoheterodontei</taxon>
        <taxon>Myida</taxon>
        <taxon>Dreissenoidea</taxon>
        <taxon>Dreissenidae</taxon>
        <taxon>Dreissena</taxon>
    </lineage>
</organism>
<keyword evidence="5" id="KW-1185">Reference proteome</keyword>
<gene>
    <name evidence="4" type="ORF">DPMN_169017</name>
</gene>
<dbReference type="EMBL" id="JAIWYP010000008">
    <property type="protein sequence ID" value="KAH3790810.1"/>
    <property type="molecule type" value="Genomic_DNA"/>
</dbReference>